<proteinExistence type="predicted"/>
<dbReference type="SUPFAM" id="SSF52540">
    <property type="entry name" value="P-loop containing nucleoside triphosphate hydrolases"/>
    <property type="match status" value="1"/>
</dbReference>
<dbReference type="Proteomes" id="UP001407405">
    <property type="component" value="Unassembled WGS sequence"/>
</dbReference>
<dbReference type="RefSeq" id="WP_343187320.1">
    <property type="nucleotide sequence ID" value="NZ_JBCITM010000026.1"/>
</dbReference>
<evidence type="ECO:0000313" key="2">
    <source>
        <dbReference type="Proteomes" id="UP001407405"/>
    </source>
</evidence>
<dbReference type="EMBL" id="JBCITM010000026">
    <property type="protein sequence ID" value="MEN1762037.1"/>
    <property type="molecule type" value="Genomic_DNA"/>
</dbReference>
<protein>
    <submittedName>
        <fullName evidence="1">Uncharacterized protein</fullName>
    </submittedName>
</protein>
<reference evidence="1 2" key="1">
    <citation type="submission" date="2024-04" db="EMBL/GenBank/DDBJ databases">
        <title>Genome sequencing and metabolic network reconstruction of aminoacids and betaine degradation by Anoxynatronum sibiricum.</title>
        <authorList>
            <person name="Detkova E.N."/>
            <person name="Boltjanskaja Y.V."/>
            <person name="Mardanov A.V."/>
            <person name="Kevbrin V."/>
        </authorList>
    </citation>
    <scope>NUCLEOTIDE SEQUENCE [LARGE SCALE GENOMIC DNA]</scope>
    <source>
        <strain evidence="1 2">Z-7981</strain>
    </source>
</reference>
<comment type="caution">
    <text evidence="1">The sequence shown here is derived from an EMBL/GenBank/DDBJ whole genome shotgun (WGS) entry which is preliminary data.</text>
</comment>
<sequence>MNIEFAAIPGSGKTYLMNELYKYLKNNLNEKEYSIFTYKDIDDIKSTENKHKRFRRIHLIKNFIMLLDIHIIKLIYMYAKKKEPIKIKLKSISYIMHMLWNQKIVNQIENNSRKKNIFILDENLFHLSNFYLEKDQDEKISGKYFYLLEKAKKIRYEKNSNLYVLIDSDRMENYHRMNKRNQGWPSIWKNLSNEDKKNVLVESQERYETLKRYVNDSGIIYTTINNEVFREKYEDEFEKIIKKMEMILMKR</sequence>
<name>A0ABU9VXZ6_9CLOT</name>
<dbReference type="InterPro" id="IPR027417">
    <property type="entry name" value="P-loop_NTPase"/>
</dbReference>
<evidence type="ECO:0000313" key="1">
    <source>
        <dbReference type="EMBL" id="MEN1762037.1"/>
    </source>
</evidence>
<organism evidence="1 2">
    <name type="scientific">Anoxynatronum sibiricum</name>
    <dbReference type="NCBI Taxonomy" id="210623"/>
    <lineage>
        <taxon>Bacteria</taxon>
        <taxon>Bacillati</taxon>
        <taxon>Bacillota</taxon>
        <taxon>Clostridia</taxon>
        <taxon>Eubacteriales</taxon>
        <taxon>Clostridiaceae</taxon>
        <taxon>Anoxynatronum</taxon>
    </lineage>
</organism>
<accession>A0ABU9VXZ6</accession>
<gene>
    <name evidence="1" type="ORF">AAIG11_16225</name>
</gene>
<keyword evidence="2" id="KW-1185">Reference proteome</keyword>